<gene>
    <name evidence="3" type="ORF">FHX73_114564</name>
</gene>
<protein>
    <submittedName>
        <fullName evidence="3">Uncharacterized protein</fullName>
    </submittedName>
</protein>
<keyword evidence="2" id="KW-0812">Transmembrane</keyword>
<sequence length="438" mass="45024">MSHEHEYEEEFGAALRAAVAGSPEPAVELLAAGAQRRGRRKKLRRNLVAGTAAAAVVAGAGLATAQLQGGAHGTAQADKHATAVVSTPGSAASASASAGASAGPAPAPVTGEQMLALLKQRVPAGFQPGTSIVQGAVNNPNVKADGPFALLNVTDGQGQGAVSINVRVFPNPLDLSLSGLTCSTTPDPNTACTRVQLADNSYLRTIKRTNVFAGDTMLNWSADLERPDGLVVTAASSNETPNGAKAGRPTPPLSTDQLAALAQDQVWQSVTTGVKSGLSDIDPTAGSSRPVPLQQILGTAAALLPNGLTELTPGGEDSFASFQVNDGHGKSLVRVTVEDWSSFQPGRFSGGDITTEFTGATTEPDGTKVLTSHDDPFANYRGVVRNEARILTPNKLLIGIESFNSTDFKGGVTRPQPPLTVDQLTAMALSPSWRTPAG</sequence>
<feature type="region of interest" description="Disordered" evidence="1">
    <location>
        <begin position="235"/>
        <end position="254"/>
    </location>
</feature>
<dbReference type="RefSeq" id="WP_145906748.1">
    <property type="nucleotide sequence ID" value="NZ_BAAAMZ010000003.1"/>
</dbReference>
<evidence type="ECO:0000313" key="4">
    <source>
        <dbReference type="Proteomes" id="UP000317940"/>
    </source>
</evidence>
<keyword evidence="2" id="KW-0472">Membrane</keyword>
<organism evidence="3 4">
    <name type="scientific">Kitasatospora viridis</name>
    <dbReference type="NCBI Taxonomy" id="281105"/>
    <lineage>
        <taxon>Bacteria</taxon>
        <taxon>Bacillati</taxon>
        <taxon>Actinomycetota</taxon>
        <taxon>Actinomycetes</taxon>
        <taxon>Kitasatosporales</taxon>
        <taxon>Streptomycetaceae</taxon>
        <taxon>Kitasatospora</taxon>
    </lineage>
</organism>
<name>A0A561UMY0_9ACTN</name>
<feature type="transmembrane region" description="Helical" evidence="2">
    <location>
        <begin position="46"/>
        <end position="67"/>
    </location>
</feature>
<dbReference type="Proteomes" id="UP000317940">
    <property type="component" value="Unassembled WGS sequence"/>
</dbReference>
<evidence type="ECO:0000256" key="2">
    <source>
        <dbReference type="SAM" id="Phobius"/>
    </source>
</evidence>
<evidence type="ECO:0000256" key="1">
    <source>
        <dbReference type="SAM" id="MobiDB-lite"/>
    </source>
</evidence>
<reference evidence="3 4" key="1">
    <citation type="submission" date="2019-06" db="EMBL/GenBank/DDBJ databases">
        <title>Sequencing the genomes of 1000 actinobacteria strains.</title>
        <authorList>
            <person name="Klenk H.-P."/>
        </authorList>
    </citation>
    <scope>NUCLEOTIDE SEQUENCE [LARGE SCALE GENOMIC DNA]</scope>
    <source>
        <strain evidence="3 4">DSM 44826</strain>
    </source>
</reference>
<dbReference type="AlphaFoldDB" id="A0A561UMY0"/>
<dbReference type="OrthoDB" id="3869457at2"/>
<proteinExistence type="predicted"/>
<keyword evidence="2" id="KW-1133">Transmembrane helix</keyword>
<keyword evidence="4" id="KW-1185">Reference proteome</keyword>
<comment type="caution">
    <text evidence="3">The sequence shown here is derived from an EMBL/GenBank/DDBJ whole genome shotgun (WGS) entry which is preliminary data.</text>
</comment>
<accession>A0A561UMY0</accession>
<evidence type="ECO:0000313" key="3">
    <source>
        <dbReference type="EMBL" id="TWG00684.1"/>
    </source>
</evidence>
<dbReference type="EMBL" id="VIWT01000001">
    <property type="protein sequence ID" value="TWG00684.1"/>
    <property type="molecule type" value="Genomic_DNA"/>
</dbReference>